<organism evidence="1 2">
    <name type="scientific">Talaromyces proteolyticus</name>
    <dbReference type="NCBI Taxonomy" id="1131652"/>
    <lineage>
        <taxon>Eukaryota</taxon>
        <taxon>Fungi</taxon>
        <taxon>Dikarya</taxon>
        <taxon>Ascomycota</taxon>
        <taxon>Pezizomycotina</taxon>
        <taxon>Eurotiomycetes</taxon>
        <taxon>Eurotiomycetidae</taxon>
        <taxon>Eurotiales</taxon>
        <taxon>Trichocomaceae</taxon>
        <taxon>Talaromyces</taxon>
        <taxon>Talaromyces sect. Bacilispori</taxon>
    </lineage>
</organism>
<protein>
    <submittedName>
        <fullName evidence="1">Uncharacterized protein</fullName>
    </submittedName>
</protein>
<dbReference type="GeneID" id="70251837"/>
<name>A0AAD4PV66_9EURO</name>
<accession>A0AAD4PV66</accession>
<evidence type="ECO:0000313" key="1">
    <source>
        <dbReference type="EMBL" id="KAH8690296.1"/>
    </source>
</evidence>
<dbReference type="EMBL" id="JAJTJA010000014">
    <property type="protein sequence ID" value="KAH8690296.1"/>
    <property type="molecule type" value="Genomic_DNA"/>
</dbReference>
<dbReference type="AlphaFoldDB" id="A0AAD4PV66"/>
<keyword evidence="2" id="KW-1185">Reference proteome</keyword>
<proteinExistence type="predicted"/>
<sequence>MAIDMWTLDALHSLRFLGNTLKKPKVPIYQALFEGFMSDQDHVIAEMISALGPLPKRWWDKWQ</sequence>
<reference evidence="1" key="1">
    <citation type="submission" date="2021-12" db="EMBL/GenBank/DDBJ databases">
        <title>Convergent genome expansion in fungi linked to evolution of root-endophyte symbiosis.</title>
        <authorList>
            <consortium name="DOE Joint Genome Institute"/>
            <person name="Ke Y.-H."/>
            <person name="Bonito G."/>
            <person name="Liao H.-L."/>
            <person name="Looney B."/>
            <person name="Rojas-Flechas A."/>
            <person name="Nash J."/>
            <person name="Hameed K."/>
            <person name="Schadt C."/>
            <person name="Martin F."/>
            <person name="Crous P.W."/>
            <person name="Miettinen O."/>
            <person name="Magnuson J.K."/>
            <person name="Labbe J."/>
            <person name="Jacobson D."/>
            <person name="Doktycz M.J."/>
            <person name="Veneault-Fourrey C."/>
            <person name="Kuo A."/>
            <person name="Mondo S."/>
            <person name="Calhoun S."/>
            <person name="Riley R."/>
            <person name="Ohm R."/>
            <person name="LaButti K."/>
            <person name="Andreopoulos B."/>
            <person name="Pangilinan J."/>
            <person name="Nolan M."/>
            <person name="Tritt A."/>
            <person name="Clum A."/>
            <person name="Lipzen A."/>
            <person name="Daum C."/>
            <person name="Barry K."/>
            <person name="Grigoriev I.V."/>
            <person name="Vilgalys R."/>
        </authorList>
    </citation>
    <scope>NUCLEOTIDE SEQUENCE</scope>
    <source>
        <strain evidence="1">PMI_201</strain>
    </source>
</reference>
<comment type="caution">
    <text evidence="1">The sequence shown here is derived from an EMBL/GenBank/DDBJ whole genome shotgun (WGS) entry which is preliminary data.</text>
</comment>
<dbReference type="Proteomes" id="UP001201262">
    <property type="component" value="Unassembled WGS sequence"/>
</dbReference>
<gene>
    <name evidence="1" type="ORF">BGW36DRAFT_441201</name>
</gene>
<evidence type="ECO:0000313" key="2">
    <source>
        <dbReference type="Proteomes" id="UP001201262"/>
    </source>
</evidence>
<dbReference type="RefSeq" id="XP_046066579.1">
    <property type="nucleotide sequence ID" value="XM_046221550.1"/>
</dbReference>